<evidence type="ECO:0000313" key="2">
    <source>
        <dbReference type="Proteomes" id="UP000294894"/>
    </source>
</evidence>
<sequence>MSVRVYVPTTLAGLAAFHAAGEVPAGTDHVEPEGDDEDSEYDALMTAAAASAELAPPDGRRVVLVAEVPEPGAAVPMRLVVSVHSDTEDRPAGADPEDDLAWFATQEIPDLIGGVGGG</sequence>
<dbReference type="Proteomes" id="UP000294894">
    <property type="component" value="Chromosome"/>
</dbReference>
<dbReference type="InterPro" id="IPR054206">
    <property type="entry name" value="DUF6912"/>
</dbReference>
<proteinExistence type="predicted"/>
<name>A0A4V1BE83_9ACTN</name>
<organism evidence="1 2">
    <name type="scientific">Nocardioides euryhalodurans</name>
    <dbReference type="NCBI Taxonomy" id="2518370"/>
    <lineage>
        <taxon>Bacteria</taxon>
        <taxon>Bacillati</taxon>
        <taxon>Actinomycetota</taxon>
        <taxon>Actinomycetes</taxon>
        <taxon>Propionibacteriales</taxon>
        <taxon>Nocardioidaceae</taxon>
        <taxon>Nocardioides</taxon>
    </lineage>
</organism>
<dbReference type="EMBL" id="CP038267">
    <property type="protein sequence ID" value="QBR93722.1"/>
    <property type="molecule type" value="Genomic_DNA"/>
</dbReference>
<protein>
    <submittedName>
        <fullName evidence="1">Uncharacterized protein</fullName>
    </submittedName>
</protein>
<dbReference type="RefSeq" id="WP_135079426.1">
    <property type="nucleotide sequence ID" value="NZ_CP038267.1"/>
</dbReference>
<accession>A0A4V1BE83</accession>
<evidence type="ECO:0000313" key="1">
    <source>
        <dbReference type="EMBL" id="QBR93722.1"/>
    </source>
</evidence>
<dbReference type="OrthoDB" id="3214389at2"/>
<keyword evidence="2" id="KW-1185">Reference proteome</keyword>
<gene>
    <name evidence="1" type="ORF">EXE57_16660</name>
</gene>
<dbReference type="Pfam" id="PF21853">
    <property type="entry name" value="DUF6912"/>
    <property type="match status" value="1"/>
</dbReference>
<reference evidence="1 2" key="1">
    <citation type="submission" date="2019-03" db="EMBL/GenBank/DDBJ databases">
        <title>Three New Species of Nocardioides, Nocardioides euryhalodurans sp. nov., Nocardioides seonyuensis sp. nov. and Nocardioides eburneoflavus sp. nov., Iolated from Soil.</title>
        <authorList>
            <person name="Roh S.G."/>
            <person name="Lee C."/>
            <person name="Kim M.-K."/>
            <person name="Kim S.B."/>
        </authorList>
    </citation>
    <scope>NUCLEOTIDE SEQUENCE [LARGE SCALE GENOMIC DNA]</scope>
    <source>
        <strain evidence="1 2">MMS17-SY117</strain>
    </source>
</reference>
<dbReference type="KEGG" id="noy:EXE57_16660"/>
<dbReference type="AlphaFoldDB" id="A0A4V1BE83"/>